<dbReference type="OrthoDB" id="20774at2759"/>
<dbReference type="Pfam" id="PF23726">
    <property type="entry name" value="Beta-prop_RSE1_2nd"/>
    <property type="match status" value="1"/>
</dbReference>
<evidence type="ECO:0000313" key="5">
    <source>
        <dbReference type="Proteomes" id="UP000030151"/>
    </source>
</evidence>
<dbReference type="InterPro" id="IPR050358">
    <property type="entry name" value="RSE1/DDB1/CFT1"/>
</dbReference>
<evidence type="ECO:0000259" key="3">
    <source>
        <dbReference type="Pfam" id="PF23726"/>
    </source>
</evidence>
<dbReference type="InterPro" id="IPR018846">
    <property type="entry name" value="Beta-prop_RSE1/DDB1/CPSF1_1st"/>
</dbReference>
<dbReference type="EMBL" id="JELW01000010">
    <property type="protein sequence ID" value="EXV01008.1"/>
    <property type="molecule type" value="Genomic_DNA"/>
</dbReference>
<protein>
    <submittedName>
        <fullName evidence="4">Mono-functional DNA-alkylating methyl methanesulfonate domain protein</fullName>
    </submittedName>
</protein>
<organism evidence="4 5">
    <name type="scientific">Metarhizium robertsii</name>
    <dbReference type="NCBI Taxonomy" id="568076"/>
    <lineage>
        <taxon>Eukaryota</taxon>
        <taxon>Fungi</taxon>
        <taxon>Dikarya</taxon>
        <taxon>Ascomycota</taxon>
        <taxon>Pezizomycotina</taxon>
        <taxon>Sordariomycetes</taxon>
        <taxon>Hypocreomycetidae</taxon>
        <taxon>Hypocreales</taxon>
        <taxon>Clavicipitaceae</taxon>
        <taxon>Metarhizium</taxon>
    </lineage>
</organism>
<sequence length="1340" mass="148504">MAFQTSILRDGEWVTETVNLQAALKASTTPKSAARAHPEPPSCGILSRTIVESPVVHRILPVRLRSETHNDIAFVGDHFVQISELRRDGQVHEVVRKSDFGSRIRGAAVIGDSLQHGLDDDDPADMVKSEDQDILMRDSLDTGLDSRHRLPPQLLVLILESGDTMFTFLRERQDSTLEFVFNKRESPKNLPYLGYHISVDPSSRYMAAASPDGVLVIYEFESMAGLNQQYRQQGFFDPVKSIRIRAIQGVIHKLEFLYPRPEDDYHIILLLIVTRRERRSAEPVSRMVTYEWEVGDNLKEIFAEEKAGNRLPKEHRMPSLLIPLRFNTAFFAVSQPDIGIVKNCLSGSPVFEVLDTDTPGRTPLHHGADKPLWTSWSRPFRRKKYFEKTDIIYLAREDGAIIHVEIDAPELVPSVTNVGCLNTNINTAFTIAYDVFSDVLIIGGDSGPGGIWKLAPRTDLEQVSVLPNWSPVVDLVTSSGRPLKASSALEPRNTNSRSAEMNNLPSKPESLFSASGRGIRGNLTQWRWGIQGRIGLDIETGEPIRCSWGFSMNGPEGNGLFGLLALPDSSILLHFSSDFSQVDAVPPDSTAFDLTSRTLHACQAQSGLILQITESSVALLSGSRTSLHPLQSILGITGVRAENAFCADDILVLSTHNDGNSQLHILQIEEMSIRAVKSWDIAGEVTCVSLFKTAGNYFVISGSVIDSTPWVFAYALDGTIIVAEAVDKKRVGPSGFEAPSEAQLFEALTSICVVRESSNSAELVAGTRCGHLLNLRISDQTSERVTWNSEAMGVAPVDVFPTHGLFDGDFAAMACCDNNITMMSNFSMSSLKFQKKHFIWLTDSNDASMPSPPIHSVFGLGLSLSGYSGHMSLMLLAGSRLLIAEIWPHYSLVPRSLPLNGSPTRVIFSQAWNCLVVALLKDGRSTLAFIDPDSGMHLASACDKDRNPLEFISGLGHPGDRIYGLNEWLYVKDGKTFAFLLVTTKEGRLLIVSVNKSESRTGDGGGKRLQYWTRYKKVMAKPIYSIVGDNDGIIFCVDKTIHWDVLDLTEKKLRPMKQYDVDSPVTSLRVFNGKIFALTTMHSLEVIDHRAGEDNPMSLIHTDAISRTTTHMTDIGTDGRESDVVGRWPITMLSDHRGGLVGVWIPWGQRDKEFQTIFEAILPNSVRRFTHARSRPLWLGSETRNRYGVVASSKEGSEVFGVSLDGSLQHFTLINLELWRILSLVQILAQRNRLFNAMGGPPSDSESAGSEDDVDIEPRLHPKLMHIDGDMLYRCLENRLLEKLVGAADGLDLFCEYLDGLDGGRWTDRFRDGIGNSEEREAAYFNLGYDILSYILAPAL</sequence>
<feature type="region of interest" description="Disordered" evidence="1">
    <location>
        <begin position="484"/>
        <end position="507"/>
    </location>
</feature>
<feature type="compositionally biased region" description="Polar residues" evidence="1">
    <location>
        <begin position="492"/>
        <end position="505"/>
    </location>
</feature>
<dbReference type="Proteomes" id="UP000030151">
    <property type="component" value="Unassembled WGS sequence"/>
</dbReference>
<dbReference type="InterPro" id="IPR058543">
    <property type="entry name" value="Beta-prop_RSE1/DDB1/CPSF1_2nd"/>
</dbReference>
<dbReference type="InterPro" id="IPR015943">
    <property type="entry name" value="WD40/YVTN_repeat-like_dom_sf"/>
</dbReference>
<dbReference type="eggNOG" id="ENOG502QVPZ">
    <property type="taxonomic scope" value="Eukaryota"/>
</dbReference>
<dbReference type="HOGENOM" id="CLU_003539_0_0_1"/>
<dbReference type="SUPFAM" id="SSF50978">
    <property type="entry name" value="WD40 repeat-like"/>
    <property type="match status" value="1"/>
</dbReference>
<dbReference type="PANTHER" id="PTHR10644">
    <property type="entry name" value="DNA REPAIR/RNA PROCESSING CPSF FAMILY"/>
    <property type="match status" value="1"/>
</dbReference>
<feature type="domain" description="RSE1/DDB1/CPSF1 first beta-propeller" evidence="2">
    <location>
        <begin position="56"/>
        <end position="463"/>
    </location>
</feature>
<feature type="domain" description="RSE1/DDB1/CPSF1 second beta-propeller" evidence="3">
    <location>
        <begin position="567"/>
        <end position="825"/>
    </location>
</feature>
<dbReference type="Pfam" id="PF10433">
    <property type="entry name" value="Beta-prop_RSE1_1st"/>
    <property type="match status" value="1"/>
</dbReference>
<gene>
    <name evidence="4" type="ORF">X797_006032</name>
</gene>
<dbReference type="Gene3D" id="2.130.10.10">
    <property type="entry name" value="YVTN repeat-like/Quinoprotein amine dehydrogenase"/>
    <property type="match status" value="2"/>
</dbReference>
<comment type="caution">
    <text evidence="4">The sequence shown here is derived from an EMBL/GenBank/DDBJ whole genome shotgun (WGS) entry which is preliminary data.</text>
</comment>
<dbReference type="SUPFAM" id="SSF69322">
    <property type="entry name" value="Tricorn protease domain 2"/>
    <property type="match status" value="2"/>
</dbReference>
<name>A0A0A1UVD5_9HYPO</name>
<evidence type="ECO:0000313" key="4">
    <source>
        <dbReference type="EMBL" id="EXV01008.1"/>
    </source>
</evidence>
<dbReference type="InterPro" id="IPR036322">
    <property type="entry name" value="WD40_repeat_dom_sf"/>
</dbReference>
<evidence type="ECO:0000256" key="1">
    <source>
        <dbReference type="SAM" id="MobiDB-lite"/>
    </source>
</evidence>
<reference evidence="4 5" key="1">
    <citation type="submission" date="2014-02" db="EMBL/GenBank/DDBJ databases">
        <title>The genome sequence of the entomopathogenic fungus Metarhizium robertsii ARSEF 2575.</title>
        <authorList>
            <person name="Giuliano Garisto Donzelli B."/>
            <person name="Roe B.A."/>
            <person name="Macmil S.L."/>
            <person name="Krasnoff S.B."/>
            <person name="Gibson D.M."/>
        </authorList>
    </citation>
    <scope>NUCLEOTIDE SEQUENCE [LARGE SCALE GENOMIC DNA]</scope>
    <source>
        <strain evidence="4 5">ARSEF 2575</strain>
    </source>
</reference>
<proteinExistence type="predicted"/>
<evidence type="ECO:0000259" key="2">
    <source>
        <dbReference type="Pfam" id="PF10433"/>
    </source>
</evidence>
<accession>A0A0A1UVD5</accession>